<keyword evidence="3" id="KW-1185">Reference proteome</keyword>
<dbReference type="AlphaFoldDB" id="A0AAN9PVD8"/>
<dbReference type="EMBL" id="JAYMYQ010000009">
    <property type="protein sequence ID" value="KAK7312201.1"/>
    <property type="molecule type" value="Genomic_DNA"/>
</dbReference>
<dbReference type="Proteomes" id="UP001367508">
    <property type="component" value="Unassembled WGS sequence"/>
</dbReference>
<feature type="transmembrane region" description="Helical" evidence="1">
    <location>
        <begin position="27"/>
        <end position="48"/>
    </location>
</feature>
<evidence type="ECO:0000313" key="3">
    <source>
        <dbReference type="Proteomes" id="UP001367508"/>
    </source>
</evidence>
<evidence type="ECO:0008006" key="4">
    <source>
        <dbReference type="Google" id="ProtNLM"/>
    </source>
</evidence>
<protein>
    <recommendedName>
        <fullName evidence="4">Transmembrane protein</fullName>
    </recommendedName>
</protein>
<sequence>MGRLYPKKSSVEWKTTGNASLSPNHHLLVIFGIVTSLLCLSQFTRYMAQQKHTLIYFQLFLLLSPILLILLFFLYSTCRGLNFRFLGSFACKLKRTYLAAAAALALAFLLIFILF</sequence>
<feature type="transmembrane region" description="Helical" evidence="1">
    <location>
        <begin position="54"/>
        <end position="75"/>
    </location>
</feature>
<evidence type="ECO:0000313" key="2">
    <source>
        <dbReference type="EMBL" id="KAK7312201.1"/>
    </source>
</evidence>
<organism evidence="2 3">
    <name type="scientific">Canavalia gladiata</name>
    <name type="common">Sword bean</name>
    <name type="synonym">Dolichos gladiatus</name>
    <dbReference type="NCBI Taxonomy" id="3824"/>
    <lineage>
        <taxon>Eukaryota</taxon>
        <taxon>Viridiplantae</taxon>
        <taxon>Streptophyta</taxon>
        <taxon>Embryophyta</taxon>
        <taxon>Tracheophyta</taxon>
        <taxon>Spermatophyta</taxon>
        <taxon>Magnoliopsida</taxon>
        <taxon>eudicotyledons</taxon>
        <taxon>Gunneridae</taxon>
        <taxon>Pentapetalae</taxon>
        <taxon>rosids</taxon>
        <taxon>fabids</taxon>
        <taxon>Fabales</taxon>
        <taxon>Fabaceae</taxon>
        <taxon>Papilionoideae</taxon>
        <taxon>50 kb inversion clade</taxon>
        <taxon>NPAAA clade</taxon>
        <taxon>indigoferoid/millettioid clade</taxon>
        <taxon>Phaseoleae</taxon>
        <taxon>Canavalia</taxon>
    </lineage>
</organism>
<accession>A0AAN9PVD8</accession>
<name>A0AAN9PVD8_CANGL</name>
<comment type="caution">
    <text evidence="2">The sequence shown here is derived from an EMBL/GenBank/DDBJ whole genome shotgun (WGS) entry which is preliminary data.</text>
</comment>
<keyword evidence="1" id="KW-0472">Membrane</keyword>
<keyword evidence="1" id="KW-0812">Transmembrane</keyword>
<proteinExistence type="predicted"/>
<dbReference type="PANTHER" id="PTHR33306:SF21">
    <property type="entry name" value="TRANSMEMBRANE PROTEIN"/>
    <property type="match status" value="1"/>
</dbReference>
<evidence type="ECO:0000256" key="1">
    <source>
        <dbReference type="SAM" id="Phobius"/>
    </source>
</evidence>
<feature type="transmembrane region" description="Helical" evidence="1">
    <location>
        <begin position="96"/>
        <end position="114"/>
    </location>
</feature>
<reference evidence="2 3" key="1">
    <citation type="submission" date="2024-01" db="EMBL/GenBank/DDBJ databases">
        <title>The genomes of 5 underutilized Papilionoideae crops provide insights into root nodulation and disease resistanc.</title>
        <authorList>
            <person name="Jiang F."/>
        </authorList>
    </citation>
    <scope>NUCLEOTIDE SEQUENCE [LARGE SCALE GENOMIC DNA]</scope>
    <source>
        <strain evidence="2">LVBAO_FW01</strain>
        <tissue evidence="2">Leaves</tissue>
    </source>
</reference>
<dbReference type="PANTHER" id="PTHR33306">
    <property type="entry name" value="EXPRESSED PROTEIN-RELATED-RELATED"/>
    <property type="match status" value="1"/>
</dbReference>
<gene>
    <name evidence="2" type="ORF">VNO77_35892</name>
</gene>
<keyword evidence="1" id="KW-1133">Transmembrane helix</keyword>